<dbReference type="EMBL" id="CAJOBR010003090">
    <property type="protein sequence ID" value="CAF4722701.1"/>
    <property type="molecule type" value="Genomic_DNA"/>
</dbReference>
<dbReference type="Proteomes" id="UP000663848">
    <property type="component" value="Unassembled WGS sequence"/>
</dbReference>
<proteinExistence type="predicted"/>
<dbReference type="EMBL" id="CAJNYD010000677">
    <property type="protein sequence ID" value="CAF3286015.1"/>
    <property type="molecule type" value="Genomic_DNA"/>
</dbReference>
<protein>
    <submittedName>
        <fullName evidence="2">Uncharacterized protein</fullName>
    </submittedName>
</protein>
<gene>
    <name evidence="2" type="ORF">GRG538_LOCUS8646</name>
    <name evidence="3" type="ORF">HFQ381_LOCUS16086</name>
    <name evidence="1" type="ORF">LUA448_LOCUS6863</name>
    <name evidence="4" type="ORF">QYT958_LOCUS19069</name>
</gene>
<evidence type="ECO:0000313" key="2">
    <source>
        <dbReference type="EMBL" id="CAF3385925.1"/>
    </source>
</evidence>
<dbReference type="AlphaFoldDB" id="A0A817YVM8"/>
<evidence type="ECO:0000313" key="1">
    <source>
        <dbReference type="EMBL" id="CAF3286015.1"/>
    </source>
</evidence>
<dbReference type="Proteomes" id="UP000663833">
    <property type="component" value="Unassembled WGS sequence"/>
</dbReference>
<accession>A0A817YVM8</accession>
<sequence>MEKEFVPADLDCHLPTYGDFDIETFRDELHKLSIRCKTYREEWRYVLLIDVDALTGSFTVDLIEPHVALAHGRIDFDGSNLVLEKHHTCDLGMRIDIQQKPYSIQFETIVHNIKNKQFYVLRTIDHRLTEPIEK</sequence>
<evidence type="ECO:0000313" key="5">
    <source>
        <dbReference type="Proteomes" id="UP000663872"/>
    </source>
</evidence>
<reference evidence="2" key="1">
    <citation type="submission" date="2021-02" db="EMBL/GenBank/DDBJ databases">
        <authorList>
            <person name="Nowell W R."/>
        </authorList>
    </citation>
    <scope>NUCLEOTIDE SEQUENCE</scope>
</reference>
<evidence type="ECO:0000313" key="4">
    <source>
        <dbReference type="EMBL" id="CAF4722701.1"/>
    </source>
</evidence>
<name>A0A817YVM8_9BILA</name>
<dbReference type="Proteomes" id="UP000663851">
    <property type="component" value="Unassembled WGS sequence"/>
</dbReference>
<dbReference type="EMBL" id="CAJOBO010001124">
    <property type="protein sequence ID" value="CAF4340664.1"/>
    <property type="molecule type" value="Genomic_DNA"/>
</dbReference>
<evidence type="ECO:0000313" key="3">
    <source>
        <dbReference type="EMBL" id="CAF4340664.1"/>
    </source>
</evidence>
<dbReference type="EMBL" id="CAJNYT010000943">
    <property type="protein sequence ID" value="CAF3385925.1"/>
    <property type="molecule type" value="Genomic_DNA"/>
</dbReference>
<organism evidence="2 5">
    <name type="scientific">Rotaria socialis</name>
    <dbReference type="NCBI Taxonomy" id="392032"/>
    <lineage>
        <taxon>Eukaryota</taxon>
        <taxon>Metazoa</taxon>
        <taxon>Spiralia</taxon>
        <taxon>Gnathifera</taxon>
        <taxon>Rotifera</taxon>
        <taxon>Eurotatoria</taxon>
        <taxon>Bdelloidea</taxon>
        <taxon>Philodinida</taxon>
        <taxon>Philodinidae</taxon>
        <taxon>Rotaria</taxon>
    </lineage>
</organism>
<dbReference type="Proteomes" id="UP000663872">
    <property type="component" value="Unassembled WGS sequence"/>
</dbReference>
<comment type="caution">
    <text evidence="2">The sequence shown here is derived from an EMBL/GenBank/DDBJ whole genome shotgun (WGS) entry which is preliminary data.</text>
</comment>